<dbReference type="GO" id="GO:0030058">
    <property type="term" value="F:aliphatic amine dehydrogenase activity"/>
    <property type="evidence" value="ECO:0007669"/>
    <property type="project" value="InterPro"/>
</dbReference>
<dbReference type="STRING" id="1082931.KKY_2939"/>
<keyword evidence="6" id="KW-0249">Electron transport</keyword>
<dbReference type="KEGG" id="phl:KKY_2939"/>
<dbReference type="GO" id="GO:0042597">
    <property type="term" value="C:periplasmic space"/>
    <property type="evidence" value="ECO:0007669"/>
    <property type="project" value="UniProtKB-SubCell"/>
</dbReference>
<accession>G4RF01</accession>
<feature type="disulfide bond" evidence="8">
    <location>
        <begin position="181"/>
        <end position="197"/>
    </location>
</feature>
<evidence type="ECO:0000313" key="10">
    <source>
        <dbReference type="EMBL" id="AEQ52934.1"/>
    </source>
</evidence>
<evidence type="ECO:0000256" key="9">
    <source>
        <dbReference type="SAM" id="SignalP"/>
    </source>
</evidence>
<dbReference type="InterPro" id="IPR051200">
    <property type="entry name" value="Host-pathogen_enzymatic-act"/>
</dbReference>
<keyword evidence="8" id="KW-1015">Disulfide bond</keyword>
<keyword evidence="7" id="KW-0560">Oxidoreductase</keyword>
<feature type="signal peptide" evidence="9">
    <location>
        <begin position="1"/>
        <end position="22"/>
    </location>
</feature>
<evidence type="ECO:0000256" key="8">
    <source>
        <dbReference type="PIRSR" id="PIRSR609451-50"/>
    </source>
</evidence>
<dbReference type="AlphaFoldDB" id="G4RF01"/>
<keyword evidence="4 9" id="KW-0732">Signal</keyword>
<dbReference type="Pfam" id="PF06433">
    <property type="entry name" value="Me-amine-dh_H"/>
    <property type="match status" value="1"/>
</dbReference>
<evidence type="ECO:0000256" key="2">
    <source>
        <dbReference type="ARBA" id="ARBA00010548"/>
    </source>
</evidence>
<evidence type="ECO:0000256" key="4">
    <source>
        <dbReference type="ARBA" id="ARBA00022729"/>
    </source>
</evidence>
<dbReference type="EMBL" id="CP003075">
    <property type="protein sequence ID" value="AEQ52934.1"/>
    <property type="molecule type" value="Genomic_DNA"/>
</dbReference>
<keyword evidence="3" id="KW-0813">Transport</keyword>
<dbReference type="Proteomes" id="UP000008850">
    <property type="component" value="Chromosome"/>
</dbReference>
<keyword evidence="5" id="KW-0574">Periplasm</keyword>
<evidence type="ECO:0000256" key="3">
    <source>
        <dbReference type="ARBA" id="ARBA00022448"/>
    </source>
</evidence>
<comment type="similarity">
    <text evidence="2">Belongs to the aromatic amine dehydrogenase heavy chain family.</text>
</comment>
<feature type="chain" id="PRO_5003467885" evidence="9">
    <location>
        <begin position="23"/>
        <end position="392"/>
    </location>
</feature>
<sequence length="392" mass="41786">MVRQPYLLALAVGTALTLPAFAQENADAPEPIAPETLTVKETIDPGPNIFSNAQSWDGASQIQVWSAEDLTYKGNMTAGLMGQMLISPDGTTAYGQSTYMTRITHGDIEHVLEIYDVATLSITSEIALPAKAAMVAAYTPYLAMSADGKLVYVQNATPATSVTVVDVEAGEVIQEVPTPGCFGIYPTLQGYGFSTACGDGSFASFALGADGSEATRSVSEAIFDPDENPIFIPGKRIGEALAFITYNGDLITLDDSGESVSLLDTVSITDDVEDAWAPGGYDLFAYSPPPPPPPADILFVTMHSEPYDGSHKNASEEIWAYDVSEDTVLYRTHVEGVISLSVTDEEAPTLYAVNEHEATLEIFSTDPEAKYVLKHEASTDSRGWATLVSVAP</sequence>
<protein>
    <submittedName>
        <fullName evidence="10">Methylamine dehydrogenase heavy chain</fullName>
    </submittedName>
</protein>
<evidence type="ECO:0000256" key="1">
    <source>
        <dbReference type="ARBA" id="ARBA00004418"/>
    </source>
</evidence>
<dbReference type="Gene3D" id="2.130.10.10">
    <property type="entry name" value="YVTN repeat-like/Quinoprotein amine dehydrogenase"/>
    <property type="match status" value="1"/>
</dbReference>
<dbReference type="HOGENOM" id="CLU_059384_0_0_5"/>
<dbReference type="InterPro" id="IPR015943">
    <property type="entry name" value="WD40/YVTN_repeat-like_dom_sf"/>
</dbReference>
<gene>
    <name evidence="10" type="ordered locus">KKY_2939</name>
</gene>
<evidence type="ECO:0000313" key="11">
    <source>
        <dbReference type="Proteomes" id="UP000008850"/>
    </source>
</evidence>
<dbReference type="eggNOG" id="COG3391">
    <property type="taxonomic scope" value="Bacteria"/>
</dbReference>
<organism evidence="10 11">
    <name type="scientific">Pelagibacterium halotolerans (strain DSM 22347 / JCM 15775 / CGMCC 1.7692 / B2)</name>
    <dbReference type="NCBI Taxonomy" id="1082931"/>
    <lineage>
        <taxon>Bacteria</taxon>
        <taxon>Pseudomonadati</taxon>
        <taxon>Pseudomonadota</taxon>
        <taxon>Alphaproteobacteria</taxon>
        <taxon>Hyphomicrobiales</taxon>
        <taxon>Devosiaceae</taxon>
        <taxon>Pelagibacterium</taxon>
    </lineage>
</organism>
<dbReference type="RefSeq" id="WP_014132081.1">
    <property type="nucleotide sequence ID" value="NC_016078.1"/>
</dbReference>
<evidence type="ECO:0000256" key="5">
    <source>
        <dbReference type="ARBA" id="ARBA00022764"/>
    </source>
</evidence>
<dbReference type="PANTHER" id="PTHR47197">
    <property type="entry name" value="PROTEIN NIRF"/>
    <property type="match status" value="1"/>
</dbReference>
<reference evidence="10 11" key="1">
    <citation type="journal article" date="2012" name="J. Bacteriol.">
        <title>Complete genome sequence of Pelagibacterium halotolerans B2T.</title>
        <authorList>
            <person name="Huo Y.Y."/>
            <person name="Cheng H."/>
            <person name="Han X.F."/>
            <person name="Jiang X.W."/>
            <person name="Sun C."/>
            <person name="Zhang X.Q."/>
            <person name="Zhu X.F."/>
            <person name="Liu Y.F."/>
            <person name="Li P.F."/>
            <person name="Ni P.X."/>
            <person name="Wu M."/>
        </authorList>
    </citation>
    <scope>NUCLEOTIDE SEQUENCE [LARGE SCALE GENOMIC DNA]</scope>
    <source>
        <strain evidence="11">DSM 22347 / JCM 15775 / CGMCC 1.7692 / B2</strain>
    </source>
</reference>
<keyword evidence="11" id="KW-1185">Reference proteome</keyword>
<dbReference type="SUPFAM" id="SSF50969">
    <property type="entry name" value="YVTN repeat-like/Quinoprotein amine dehydrogenase"/>
    <property type="match status" value="1"/>
</dbReference>
<name>G4RF01_PELHB</name>
<dbReference type="InterPro" id="IPR009451">
    <property type="entry name" value="Metamine_DH_Hvc"/>
</dbReference>
<evidence type="ECO:0000256" key="7">
    <source>
        <dbReference type="ARBA" id="ARBA00023002"/>
    </source>
</evidence>
<dbReference type="PATRIC" id="fig|1082931.4.peg.2897"/>
<dbReference type="PANTHER" id="PTHR47197:SF3">
    <property type="entry name" value="DIHYDRO-HEME D1 DEHYDROGENASE"/>
    <property type="match status" value="1"/>
</dbReference>
<dbReference type="InterPro" id="IPR011044">
    <property type="entry name" value="Quino_amine_DH_bsu"/>
</dbReference>
<proteinExistence type="inferred from homology"/>
<evidence type="ECO:0000256" key="6">
    <source>
        <dbReference type="ARBA" id="ARBA00022982"/>
    </source>
</evidence>
<comment type="subcellular location">
    <subcellularLocation>
        <location evidence="1">Periplasm</location>
    </subcellularLocation>
</comment>